<dbReference type="AlphaFoldDB" id="A0A562BSN6"/>
<comment type="caution">
    <text evidence="7">The sequence shown here is derived from an EMBL/GenBank/DDBJ whole genome shotgun (WGS) entry which is preliminary data.</text>
</comment>
<evidence type="ECO:0000256" key="2">
    <source>
        <dbReference type="ARBA" id="ARBA00022596"/>
    </source>
</evidence>
<dbReference type="GO" id="GO:0051082">
    <property type="term" value="F:unfolded protein binding"/>
    <property type="evidence" value="ECO:0007669"/>
    <property type="project" value="UniProtKB-UniRule"/>
</dbReference>
<dbReference type="Pfam" id="PF02814">
    <property type="entry name" value="UreE_N"/>
    <property type="match status" value="1"/>
</dbReference>
<evidence type="ECO:0000256" key="1">
    <source>
        <dbReference type="ARBA" id="ARBA00022490"/>
    </source>
</evidence>
<dbReference type="PIRSF" id="PIRSF036402">
    <property type="entry name" value="Ureas_acces_UreE"/>
    <property type="match status" value="1"/>
</dbReference>
<organism evidence="7 8">
    <name type="scientific">Cupriavidus gilardii J11</name>
    <dbReference type="NCBI Taxonomy" id="936133"/>
    <lineage>
        <taxon>Bacteria</taxon>
        <taxon>Pseudomonadati</taxon>
        <taxon>Pseudomonadota</taxon>
        <taxon>Betaproteobacteria</taxon>
        <taxon>Burkholderiales</taxon>
        <taxon>Burkholderiaceae</taxon>
        <taxon>Cupriavidus</taxon>
    </lineage>
</organism>
<keyword evidence="2 4" id="KW-0533">Nickel</keyword>
<evidence type="ECO:0000256" key="4">
    <source>
        <dbReference type="HAMAP-Rule" id="MF_00822"/>
    </source>
</evidence>
<dbReference type="InterPro" id="IPR004029">
    <property type="entry name" value="UreE_N"/>
</dbReference>
<evidence type="ECO:0000256" key="5">
    <source>
        <dbReference type="SAM" id="MobiDB-lite"/>
    </source>
</evidence>
<feature type="domain" description="UreE urease accessory N-terminal" evidence="6">
    <location>
        <begin position="1"/>
        <end position="70"/>
    </location>
</feature>
<evidence type="ECO:0000313" key="8">
    <source>
        <dbReference type="Proteomes" id="UP000318141"/>
    </source>
</evidence>
<keyword evidence="8" id="KW-1185">Reference proteome</keyword>
<accession>A0A562BSN6</accession>
<evidence type="ECO:0000256" key="3">
    <source>
        <dbReference type="ARBA" id="ARBA00023186"/>
    </source>
</evidence>
<evidence type="ECO:0000313" key="7">
    <source>
        <dbReference type="EMBL" id="TWG88315.1"/>
    </source>
</evidence>
<keyword evidence="1 4" id="KW-0963">Cytoplasm</keyword>
<dbReference type="SMART" id="SM00988">
    <property type="entry name" value="UreE_N"/>
    <property type="match status" value="1"/>
</dbReference>
<gene>
    <name evidence="4" type="primary">ureE</name>
    <name evidence="7" type="ORF">L602_001300000720</name>
</gene>
<name>A0A562BSN6_9BURK</name>
<dbReference type="SUPFAM" id="SSF69287">
    <property type="entry name" value="Urease metallochaperone UreE, N-terminal domain"/>
    <property type="match status" value="1"/>
</dbReference>
<feature type="compositionally biased region" description="Basic residues" evidence="5">
    <location>
        <begin position="159"/>
        <end position="177"/>
    </location>
</feature>
<dbReference type="InterPro" id="IPR036118">
    <property type="entry name" value="UreE_N_sf"/>
</dbReference>
<dbReference type="Proteomes" id="UP000318141">
    <property type="component" value="Unassembled WGS sequence"/>
</dbReference>
<dbReference type="HAMAP" id="MF_00822">
    <property type="entry name" value="UreE"/>
    <property type="match status" value="1"/>
</dbReference>
<dbReference type="GO" id="GO:0006457">
    <property type="term" value="P:protein folding"/>
    <property type="evidence" value="ECO:0007669"/>
    <property type="project" value="InterPro"/>
</dbReference>
<feature type="region of interest" description="Disordered" evidence="5">
    <location>
        <begin position="151"/>
        <end position="184"/>
    </location>
</feature>
<dbReference type="GO" id="GO:0016151">
    <property type="term" value="F:nickel cation binding"/>
    <property type="evidence" value="ECO:0007669"/>
    <property type="project" value="UniProtKB-UniRule"/>
</dbReference>
<reference evidence="7 8" key="1">
    <citation type="submission" date="2019-07" db="EMBL/GenBank/DDBJ databases">
        <title>Genome sequencing of lignin-degrading bacterial isolates.</title>
        <authorList>
            <person name="Gladden J."/>
        </authorList>
    </citation>
    <scope>NUCLEOTIDE SEQUENCE [LARGE SCALE GENOMIC DNA]</scope>
    <source>
        <strain evidence="7 8">J11</strain>
    </source>
</reference>
<sequence length="184" mass="20145">MLIVNRIIGRADAPRFAGRQTDPVSISAADAGRRRMRVHSENGAEIGIDLPRQSWLFDGAVLHDDGERVLVVARRPEPVMVIVLANMTAEAAFRVGHALGNRHSPSEWHGNEIVVPVTDTPELTARPVLALGLPGLVLRFEERPFAADAPPACAGAAHEHHHRDHQHHGHGHHHHGDHAHEHHG</sequence>
<evidence type="ECO:0000259" key="6">
    <source>
        <dbReference type="SMART" id="SM00988"/>
    </source>
</evidence>
<dbReference type="InterPro" id="IPR012406">
    <property type="entry name" value="UreE"/>
</dbReference>
<dbReference type="EMBL" id="VLJN01000005">
    <property type="protein sequence ID" value="TWG88315.1"/>
    <property type="molecule type" value="Genomic_DNA"/>
</dbReference>
<comment type="similarity">
    <text evidence="4">Belongs to the UreE family.</text>
</comment>
<dbReference type="Gene3D" id="2.60.260.20">
    <property type="entry name" value="Urease metallochaperone UreE, N-terminal domain"/>
    <property type="match status" value="1"/>
</dbReference>
<comment type="subcellular location">
    <subcellularLocation>
        <location evidence="4">Cytoplasm</location>
    </subcellularLocation>
</comment>
<dbReference type="GO" id="GO:0005737">
    <property type="term" value="C:cytoplasm"/>
    <property type="evidence" value="ECO:0007669"/>
    <property type="project" value="UniProtKB-SubCell"/>
</dbReference>
<protein>
    <recommendedName>
        <fullName evidence="4">Urease accessory protein UreE</fullName>
    </recommendedName>
</protein>
<proteinExistence type="inferred from homology"/>
<keyword evidence="3 4" id="KW-0143">Chaperone</keyword>
<comment type="function">
    <text evidence="4">Involved in urease metallocenter assembly. Binds nickel. Probably functions as a nickel donor during metallocenter assembly.</text>
</comment>